<organism evidence="3 4">
    <name type="scientific">Trichophyton rubrum</name>
    <name type="common">Athlete's foot fungus</name>
    <name type="synonym">Epidermophyton rubrum</name>
    <dbReference type="NCBI Taxonomy" id="5551"/>
    <lineage>
        <taxon>Eukaryota</taxon>
        <taxon>Fungi</taxon>
        <taxon>Dikarya</taxon>
        <taxon>Ascomycota</taxon>
        <taxon>Pezizomycotina</taxon>
        <taxon>Eurotiomycetes</taxon>
        <taxon>Eurotiomycetidae</taxon>
        <taxon>Onygenales</taxon>
        <taxon>Arthrodermataceae</taxon>
        <taxon>Trichophyton</taxon>
    </lineage>
</organism>
<evidence type="ECO:0000313" key="4">
    <source>
        <dbReference type="Proteomes" id="UP000243015"/>
    </source>
</evidence>
<evidence type="ECO:0000259" key="2">
    <source>
        <dbReference type="PROSITE" id="PS50090"/>
    </source>
</evidence>
<dbReference type="InterPro" id="IPR001005">
    <property type="entry name" value="SANT/Myb"/>
</dbReference>
<dbReference type="InterPro" id="IPR009057">
    <property type="entry name" value="Homeodomain-like_sf"/>
</dbReference>
<evidence type="ECO:0000256" key="1">
    <source>
        <dbReference type="SAM" id="MobiDB-lite"/>
    </source>
</evidence>
<gene>
    <name evidence="3" type="ORF">A7C99_0889</name>
</gene>
<dbReference type="Pfam" id="PF13921">
    <property type="entry name" value="Myb_DNA-bind_6"/>
    <property type="match status" value="1"/>
</dbReference>
<dbReference type="AlphaFoldDB" id="A0A178F6H6"/>
<dbReference type="SMART" id="SM00717">
    <property type="entry name" value="SANT"/>
    <property type="match status" value="2"/>
</dbReference>
<sequence length="419" mass="46295">MHRTSFAFEVWGGRSSTTLFAAINELASRDPVHLYAQAVTLADPYRDYQIDYSAHEQTKAQEQQSQLVYEADQQQATLHHGGRPGAAFISSGHTSQYQSQPQQHPLHRSPHQQHQQHRQQHHQASQQQPQHSQSQQPSQPSHGPGAVLMPSPSQHGVVRDLQQQPVMIPTPMVPPQLPPHFSSTSLPLPYPGDRHGVKRRRADDGRSGGSDETASGIGLSMLPESSHADEQHSSEMLLPTPGDHSSHHPHALQHDYHQTSPIHQQHHHHRLPSQATLAAVQGSDGELTSPGGGTGSQSVVGQPGMPDPAPRPRGPKLKFTPEDDSLLVELKENRNLTWKQIAEFFPGRTSGTLQVRYCTKLRAKATVWTDEAVQRLRNAIQDYENDRWRIVATKVGSGFSPAACREKAAEIHPSNPPPI</sequence>
<accession>A0A178F6H6</accession>
<feature type="region of interest" description="Disordered" evidence="1">
    <location>
        <begin position="278"/>
        <end position="319"/>
    </location>
</feature>
<protein>
    <recommendedName>
        <fullName evidence="2">Myb-like domain-containing protein</fullName>
    </recommendedName>
</protein>
<dbReference type="EMBL" id="LHPM01000009">
    <property type="protein sequence ID" value="OAL67758.1"/>
    <property type="molecule type" value="Genomic_DNA"/>
</dbReference>
<name>A0A178F6H6_TRIRU</name>
<feature type="domain" description="Myb-like" evidence="2">
    <location>
        <begin position="311"/>
        <end position="361"/>
    </location>
</feature>
<dbReference type="CDD" id="cd00167">
    <property type="entry name" value="SANT"/>
    <property type="match status" value="2"/>
</dbReference>
<evidence type="ECO:0000313" key="3">
    <source>
        <dbReference type="EMBL" id="OAL67758.1"/>
    </source>
</evidence>
<feature type="region of interest" description="Disordered" evidence="1">
    <location>
        <begin position="72"/>
        <end position="251"/>
    </location>
</feature>
<comment type="caution">
    <text evidence="3">The sequence shown here is derived from an EMBL/GenBank/DDBJ whole genome shotgun (WGS) entry which is preliminary data.</text>
</comment>
<feature type="compositionally biased region" description="Basic residues" evidence="1">
    <location>
        <begin position="105"/>
        <end position="121"/>
    </location>
</feature>
<dbReference type="Proteomes" id="UP000243015">
    <property type="component" value="Unassembled WGS sequence"/>
</dbReference>
<proteinExistence type="predicted"/>
<dbReference type="Gene3D" id="1.10.10.60">
    <property type="entry name" value="Homeodomain-like"/>
    <property type="match status" value="2"/>
</dbReference>
<reference evidence="3 4" key="1">
    <citation type="submission" date="2016-05" db="EMBL/GenBank/DDBJ databases">
        <title>Genome sequencing of Trichophyton rubrum CMCC(F)T1i isolated from hair.</title>
        <authorList>
            <person name="Zhan P."/>
            <person name="Tao Y."/>
            <person name="Liu W."/>
        </authorList>
    </citation>
    <scope>NUCLEOTIDE SEQUENCE [LARGE SCALE GENOMIC DNA]</scope>
    <source>
        <strain evidence="4">CMCC(F)T1i</strain>
    </source>
</reference>
<dbReference type="PROSITE" id="PS50090">
    <property type="entry name" value="MYB_LIKE"/>
    <property type="match status" value="1"/>
</dbReference>
<dbReference type="SUPFAM" id="SSF46689">
    <property type="entry name" value="Homeodomain-like"/>
    <property type="match status" value="2"/>
</dbReference>
<dbReference type="VEuPathDB" id="FungiDB:TERG_06222"/>
<feature type="compositionally biased region" description="Low complexity" evidence="1">
    <location>
        <begin position="122"/>
        <end position="142"/>
    </location>
</feature>